<dbReference type="EMBL" id="CAJQZP010000212">
    <property type="protein sequence ID" value="CAG4947505.1"/>
    <property type="molecule type" value="Genomic_DNA"/>
</dbReference>
<sequence>MDGYKRSLEYIQDYINIHGLRIWQKQVSSIINENVNKEISLRKGISLYGPSIGFMRCLARQIAQLIDARLSVYITSALRGSI</sequence>
<dbReference type="GO" id="GO:0071203">
    <property type="term" value="C:WASH complex"/>
    <property type="evidence" value="ECO:0007669"/>
    <property type="project" value="InterPro"/>
</dbReference>
<comment type="caution">
    <text evidence="2">The sequence shown here is derived from an EMBL/GenBank/DDBJ whole genome shotgun (WGS) entry which is preliminary data.</text>
</comment>
<dbReference type="GO" id="GO:0140285">
    <property type="term" value="P:endosome fission"/>
    <property type="evidence" value="ECO:0007669"/>
    <property type="project" value="TreeGrafter"/>
</dbReference>
<evidence type="ECO:0000313" key="3">
    <source>
        <dbReference type="Proteomes" id="UP000691718"/>
    </source>
</evidence>
<dbReference type="PANTHER" id="PTHR15691">
    <property type="entry name" value="WASH COMPLEX SUBUNIT 5"/>
    <property type="match status" value="1"/>
</dbReference>
<dbReference type="OrthoDB" id="565118at2759"/>
<dbReference type="AlphaFoldDB" id="A0A8S3W979"/>
<dbReference type="GO" id="GO:0005768">
    <property type="term" value="C:endosome"/>
    <property type="evidence" value="ECO:0007669"/>
    <property type="project" value="TreeGrafter"/>
</dbReference>
<gene>
    <name evidence="2" type="ORF">PAPOLLO_LOCUS3627</name>
</gene>
<evidence type="ECO:0000256" key="1">
    <source>
        <dbReference type="ARBA" id="ARBA00006224"/>
    </source>
</evidence>
<accession>A0A8S3W979</accession>
<dbReference type="PANTHER" id="PTHR15691:SF6">
    <property type="entry name" value="WASH COMPLEX SUBUNIT 5"/>
    <property type="match status" value="1"/>
</dbReference>
<reference evidence="2" key="1">
    <citation type="submission" date="2021-04" db="EMBL/GenBank/DDBJ databases">
        <authorList>
            <person name="Tunstrom K."/>
        </authorList>
    </citation>
    <scope>NUCLEOTIDE SEQUENCE</scope>
</reference>
<keyword evidence="3" id="KW-1185">Reference proteome</keyword>
<evidence type="ECO:0000313" key="2">
    <source>
        <dbReference type="EMBL" id="CAG4947505.1"/>
    </source>
</evidence>
<proteinExistence type="inferred from homology"/>
<dbReference type="Proteomes" id="UP000691718">
    <property type="component" value="Unassembled WGS sequence"/>
</dbReference>
<name>A0A8S3W979_PARAO</name>
<dbReference type="GO" id="GO:0051125">
    <property type="term" value="P:regulation of actin nucleation"/>
    <property type="evidence" value="ECO:0007669"/>
    <property type="project" value="TreeGrafter"/>
</dbReference>
<dbReference type="InterPro" id="IPR019393">
    <property type="entry name" value="WASH_strumpellin"/>
</dbReference>
<protein>
    <submittedName>
        <fullName evidence="2">(apollo) hypothetical protein</fullName>
    </submittedName>
</protein>
<comment type="similarity">
    <text evidence="1">Belongs to the strumpellin family.</text>
</comment>
<dbReference type="GO" id="GO:0030041">
    <property type="term" value="P:actin filament polymerization"/>
    <property type="evidence" value="ECO:0007669"/>
    <property type="project" value="TreeGrafter"/>
</dbReference>
<dbReference type="GO" id="GO:0007032">
    <property type="term" value="P:endosome organization"/>
    <property type="evidence" value="ECO:0007669"/>
    <property type="project" value="TreeGrafter"/>
</dbReference>
<dbReference type="Pfam" id="PF10266">
    <property type="entry name" value="Strumpellin"/>
    <property type="match status" value="1"/>
</dbReference>
<organism evidence="2 3">
    <name type="scientific">Parnassius apollo</name>
    <name type="common">Apollo butterfly</name>
    <name type="synonym">Papilio apollo</name>
    <dbReference type="NCBI Taxonomy" id="110799"/>
    <lineage>
        <taxon>Eukaryota</taxon>
        <taxon>Metazoa</taxon>
        <taxon>Ecdysozoa</taxon>
        <taxon>Arthropoda</taxon>
        <taxon>Hexapoda</taxon>
        <taxon>Insecta</taxon>
        <taxon>Pterygota</taxon>
        <taxon>Neoptera</taxon>
        <taxon>Endopterygota</taxon>
        <taxon>Lepidoptera</taxon>
        <taxon>Glossata</taxon>
        <taxon>Ditrysia</taxon>
        <taxon>Papilionoidea</taxon>
        <taxon>Papilionidae</taxon>
        <taxon>Parnassiinae</taxon>
        <taxon>Parnassini</taxon>
        <taxon>Parnassius</taxon>
        <taxon>Parnassius</taxon>
    </lineage>
</organism>